<feature type="region of interest" description="Disordered" evidence="1">
    <location>
        <begin position="1"/>
        <end position="35"/>
    </location>
</feature>
<dbReference type="AlphaFoldDB" id="A0A1H9AF28"/>
<evidence type="ECO:0000259" key="2">
    <source>
        <dbReference type="Pfam" id="PF05239"/>
    </source>
</evidence>
<feature type="compositionally biased region" description="Polar residues" evidence="1">
    <location>
        <begin position="1"/>
        <end position="20"/>
    </location>
</feature>
<reference evidence="3 4" key="1">
    <citation type="submission" date="2016-10" db="EMBL/GenBank/DDBJ databases">
        <authorList>
            <person name="de Groot N.N."/>
        </authorList>
    </citation>
    <scope>NUCLEOTIDE SEQUENCE [LARGE SCALE GENOMIC DNA]</scope>
    <source>
        <strain evidence="3 4">DSM 25927</strain>
    </source>
</reference>
<name>A0A1H9AF28_9GAMM</name>
<proteinExistence type="predicted"/>
<protein>
    <submittedName>
        <fullName evidence="3">PRC-barrel domain-containing protein</fullName>
    </submittedName>
</protein>
<evidence type="ECO:0000313" key="4">
    <source>
        <dbReference type="Proteomes" id="UP000199233"/>
    </source>
</evidence>
<feature type="domain" description="PRC-barrel" evidence="2">
    <location>
        <begin position="36"/>
        <end position="112"/>
    </location>
</feature>
<evidence type="ECO:0000313" key="3">
    <source>
        <dbReference type="EMBL" id="SEP74558.1"/>
    </source>
</evidence>
<dbReference type="SUPFAM" id="SSF50346">
    <property type="entry name" value="PRC-barrel domain"/>
    <property type="match status" value="1"/>
</dbReference>
<evidence type="ECO:0000256" key="1">
    <source>
        <dbReference type="SAM" id="MobiDB-lite"/>
    </source>
</evidence>
<sequence length="147" mass="15896">MASMQSSNAGAKPGSNSDRTQIVGGNHKVSGPGPAVMAADTLEGDRVMNSAGEDLGKIRDIMLDVPSGRVAYAVLSRGGILGMGDKLFAIPWSSLTLDAERRCFILDISKERLEQAPGFDKDHWPAMADARWAMDIYEYYGAAPYWN</sequence>
<accession>A0A1H9AF28</accession>
<dbReference type="EMBL" id="FOFS01000001">
    <property type="protein sequence ID" value="SEP74558.1"/>
    <property type="molecule type" value="Genomic_DNA"/>
</dbReference>
<dbReference type="PANTHER" id="PTHR36505:SF1">
    <property type="entry name" value="BLR1072 PROTEIN"/>
    <property type="match status" value="1"/>
</dbReference>
<dbReference type="Proteomes" id="UP000199233">
    <property type="component" value="Unassembled WGS sequence"/>
</dbReference>
<keyword evidence="4" id="KW-1185">Reference proteome</keyword>
<dbReference type="Gene3D" id="2.30.30.240">
    <property type="entry name" value="PRC-barrel domain"/>
    <property type="match status" value="1"/>
</dbReference>
<dbReference type="InterPro" id="IPR011033">
    <property type="entry name" value="PRC_barrel-like_sf"/>
</dbReference>
<dbReference type="PANTHER" id="PTHR36505">
    <property type="entry name" value="BLR1072 PROTEIN"/>
    <property type="match status" value="1"/>
</dbReference>
<dbReference type="Pfam" id="PF05239">
    <property type="entry name" value="PRC"/>
    <property type="match status" value="1"/>
</dbReference>
<gene>
    <name evidence="3" type="ORF">SAMN04488038_101360</name>
</gene>
<dbReference type="InterPro" id="IPR027275">
    <property type="entry name" value="PRC-brl_dom"/>
</dbReference>
<dbReference type="STRING" id="489703.SAMN04488038_101360"/>
<organism evidence="3 4">
    <name type="scientific">Solimonas aquatica</name>
    <dbReference type="NCBI Taxonomy" id="489703"/>
    <lineage>
        <taxon>Bacteria</taxon>
        <taxon>Pseudomonadati</taxon>
        <taxon>Pseudomonadota</taxon>
        <taxon>Gammaproteobacteria</taxon>
        <taxon>Nevskiales</taxon>
        <taxon>Nevskiaceae</taxon>
        <taxon>Solimonas</taxon>
    </lineage>
</organism>